<evidence type="ECO:0000256" key="10">
    <source>
        <dbReference type="RuleBase" id="RU367050"/>
    </source>
</evidence>
<keyword evidence="5 10" id="KW-0762">Sugar transport</keyword>
<dbReference type="InterPro" id="IPR035906">
    <property type="entry name" value="MetI-like_sf"/>
</dbReference>
<comment type="function">
    <text evidence="10">Part of the ABC transporter complex MalEFGK involved in maltose/maltodextrin import. Probably responsible for the translocation of the substrate across the membrane.</text>
</comment>
<accession>A0A1M4ZPD2</accession>
<keyword evidence="7 9" id="KW-1133">Transmembrane helix</keyword>
<dbReference type="Gene3D" id="1.10.3720.10">
    <property type="entry name" value="MetI-like"/>
    <property type="match status" value="1"/>
</dbReference>
<keyword evidence="3 9" id="KW-0813">Transport</keyword>
<reference evidence="12" key="1">
    <citation type="submission" date="2016-11" db="EMBL/GenBank/DDBJ databases">
        <authorList>
            <person name="Varghese N."/>
            <person name="Submissions S."/>
        </authorList>
    </citation>
    <scope>NUCLEOTIDE SEQUENCE [LARGE SCALE GENOMIC DNA]</scope>
    <source>
        <strain evidence="12">DSM 16785</strain>
    </source>
</reference>
<dbReference type="InterPro" id="IPR032550">
    <property type="entry name" value="TM_PBP2_N"/>
</dbReference>
<evidence type="ECO:0000256" key="1">
    <source>
        <dbReference type="ARBA" id="ARBA00004651"/>
    </source>
</evidence>
<keyword evidence="8 9" id="KW-0472">Membrane</keyword>
<protein>
    <recommendedName>
        <fullName evidence="10">Maltose/maltodextrin transport system permease protein</fullName>
    </recommendedName>
</protein>
<dbReference type="InterPro" id="IPR032605">
    <property type="entry name" value="DUF4896"/>
</dbReference>
<dbReference type="CDD" id="cd06261">
    <property type="entry name" value="TM_PBP2"/>
    <property type="match status" value="1"/>
</dbReference>
<dbReference type="AlphaFoldDB" id="A0A1M4ZPD2"/>
<feature type="transmembrane region" description="Helical" evidence="9">
    <location>
        <begin position="389"/>
        <end position="410"/>
    </location>
</feature>
<evidence type="ECO:0000256" key="5">
    <source>
        <dbReference type="ARBA" id="ARBA00022597"/>
    </source>
</evidence>
<keyword evidence="6 9" id="KW-0812">Transmembrane</keyword>
<evidence type="ECO:0000313" key="12">
    <source>
        <dbReference type="EMBL" id="SHF19909.1"/>
    </source>
</evidence>
<dbReference type="Proteomes" id="UP000184334">
    <property type="component" value="Unassembled WGS sequence"/>
</dbReference>
<feature type="transmembrane region" description="Helical" evidence="9">
    <location>
        <begin position="495"/>
        <end position="514"/>
    </location>
</feature>
<dbReference type="Gene3D" id="1.20.58.370">
    <property type="entry name" value="MalF N-terminal region-like"/>
    <property type="match status" value="1"/>
</dbReference>
<organism evidence="12 13">
    <name type="scientific">Marinitoga hydrogenitolerans (strain DSM 16785 / JCM 12826 / AT1271)</name>
    <dbReference type="NCBI Taxonomy" id="1122195"/>
    <lineage>
        <taxon>Bacteria</taxon>
        <taxon>Thermotogati</taxon>
        <taxon>Thermotogota</taxon>
        <taxon>Thermotogae</taxon>
        <taxon>Petrotogales</taxon>
        <taxon>Petrotogaceae</taxon>
        <taxon>Marinitoga</taxon>
    </lineage>
</organism>
<comment type="similarity">
    <text evidence="2 10">Belongs to the binding-protein-dependent transport system permease family. MalFG subfamily.</text>
</comment>
<keyword evidence="13" id="KW-1185">Reference proteome</keyword>
<dbReference type="OrthoDB" id="9809527at2"/>
<dbReference type="GO" id="GO:1990060">
    <property type="term" value="C:maltose transport complex"/>
    <property type="evidence" value="ECO:0007669"/>
    <property type="project" value="TreeGrafter"/>
</dbReference>
<feature type="transmembrane region" description="Helical" evidence="9">
    <location>
        <begin position="7"/>
        <end position="27"/>
    </location>
</feature>
<evidence type="ECO:0000313" key="13">
    <source>
        <dbReference type="Proteomes" id="UP000184334"/>
    </source>
</evidence>
<dbReference type="PANTHER" id="PTHR47314">
    <property type="entry name" value="MALTOSE/MALTODEXTRIN TRANSPORT SYSTEM PERMEASE PROTEIN MALF"/>
    <property type="match status" value="1"/>
</dbReference>
<dbReference type="InterPro" id="IPR035277">
    <property type="entry name" value="MalF_N"/>
</dbReference>
<evidence type="ECO:0000256" key="9">
    <source>
        <dbReference type="RuleBase" id="RU363032"/>
    </source>
</evidence>
<evidence type="ECO:0000256" key="3">
    <source>
        <dbReference type="ARBA" id="ARBA00022448"/>
    </source>
</evidence>
<sequence length="593" mass="67921">MKTLGKFLLYSIIALMNAGLIWSIFILSGLGNYGLAVVIAAFVVFANVAIFSKKGYPYRYTLPAMFFLFILTVYPIYYTVRTAFTNYGTGHLFTRDQAIQILLNDPNYLYEPEDGNSYNFKIFVKLEKFQPTEDFLIVLYNDKEILLSEKPKEIIYDSKGNTKNASAELSPVNENYMTVSINGNTYTAFLKRELDDSFRALSINEKMNNVLGFENSKGDKYIYFYSPIDSGTFKNASFYNTVLRKKYLGVLELKNYDGKKYRLSSKFIYKKFSEAYRIYELRVKPVFVNNKKTYKTIIFNTRTNKELIDRDSAFWDYNEKGELIRLMGYSSFVGTYQFDRIREDPKISGPFLKIFTWTFTYAALSVLFSFIIGMILALMLNDKFMKGRVFYRTLLIIPWAVPAFISVLIWRNGFFNETYGIINRFIITNLGLTPIKWLNDPLWAKISVLIVNTWLGFPYMMTITLGALQSIPDELYEASSIDGATRWTQFRKITLPLLMVSLTPLLVSSFAFNFNNFVNIYLLTGGGPAMPGATTPAGSTDILISYTYKLAFEGSRGQDFGFASAISILIFAIVSAISYFNFKLSGAFEEVSR</sequence>
<dbReference type="GO" id="GO:0042956">
    <property type="term" value="P:maltodextrin transmembrane transport"/>
    <property type="evidence" value="ECO:0007669"/>
    <property type="project" value="TreeGrafter"/>
</dbReference>
<proteinExistence type="inferred from homology"/>
<evidence type="ECO:0000256" key="4">
    <source>
        <dbReference type="ARBA" id="ARBA00022475"/>
    </source>
</evidence>
<comment type="caution">
    <text evidence="12">The sequence shown here is derived from an EMBL/GenBank/DDBJ whole genome shotgun (WGS) entry which is preliminary data.</text>
</comment>
<feature type="transmembrane region" description="Helical" evidence="9">
    <location>
        <begin position="58"/>
        <end position="77"/>
    </location>
</feature>
<feature type="domain" description="ABC transmembrane type-1" evidence="11">
    <location>
        <begin position="355"/>
        <end position="581"/>
    </location>
</feature>
<evidence type="ECO:0000256" key="2">
    <source>
        <dbReference type="ARBA" id="ARBA00009047"/>
    </source>
</evidence>
<dbReference type="SUPFAM" id="SSF161098">
    <property type="entry name" value="MetI-like"/>
    <property type="match status" value="1"/>
</dbReference>
<dbReference type="SUPFAM" id="SSF160964">
    <property type="entry name" value="MalF N-terminal region-like"/>
    <property type="match status" value="1"/>
</dbReference>
<dbReference type="Pfam" id="PF00528">
    <property type="entry name" value="BPD_transp_1"/>
    <property type="match status" value="1"/>
</dbReference>
<dbReference type="GO" id="GO:0015423">
    <property type="term" value="F:ABC-type maltose transporter activity"/>
    <property type="evidence" value="ECO:0007669"/>
    <property type="project" value="TreeGrafter"/>
</dbReference>
<dbReference type="InterPro" id="IPR000515">
    <property type="entry name" value="MetI-like"/>
</dbReference>
<dbReference type="PANTHER" id="PTHR47314:SF1">
    <property type="entry name" value="MALTOSE_MALTODEXTRIN TRANSPORT SYSTEM PERMEASE PROTEIN MALF"/>
    <property type="match status" value="1"/>
</dbReference>
<evidence type="ECO:0000256" key="7">
    <source>
        <dbReference type="ARBA" id="ARBA00022989"/>
    </source>
</evidence>
<gene>
    <name evidence="12" type="ORF">SAMN02745164_01989</name>
</gene>
<dbReference type="PROSITE" id="PS50928">
    <property type="entry name" value="ABC_TM1"/>
    <property type="match status" value="1"/>
</dbReference>
<dbReference type="EMBL" id="FQUI01000045">
    <property type="protein sequence ID" value="SHF19909.1"/>
    <property type="molecule type" value="Genomic_DNA"/>
</dbReference>
<feature type="transmembrane region" description="Helical" evidence="9">
    <location>
        <begin position="33"/>
        <end position="51"/>
    </location>
</feature>
<evidence type="ECO:0000256" key="6">
    <source>
        <dbReference type="ARBA" id="ARBA00022692"/>
    </source>
</evidence>
<dbReference type="STRING" id="1122195.SAMN02745164_01989"/>
<comment type="subcellular location">
    <subcellularLocation>
        <location evidence="1 9">Cell membrane</location>
        <topology evidence="1 9">Multi-pass membrane protein</topology>
    </subcellularLocation>
</comment>
<dbReference type="Pfam" id="PF16237">
    <property type="entry name" value="DUF4896"/>
    <property type="match status" value="1"/>
</dbReference>
<name>A0A1M4ZPD2_MARH1</name>
<evidence type="ECO:0000256" key="8">
    <source>
        <dbReference type="ARBA" id="ARBA00023136"/>
    </source>
</evidence>
<keyword evidence="4 10" id="KW-1003">Cell membrane</keyword>
<feature type="transmembrane region" description="Helical" evidence="9">
    <location>
        <begin position="560"/>
        <end position="582"/>
    </location>
</feature>
<evidence type="ECO:0000259" key="11">
    <source>
        <dbReference type="PROSITE" id="PS50928"/>
    </source>
</evidence>
<dbReference type="Pfam" id="PF16296">
    <property type="entry name" value="TM_PBP2_N"/>
    <property type="match status" value="1"/>
</dbReference>
<feature type="transmembrane region" description="Helical" evidence="9">
    <location>
        <begin position="442"/>
        <end position="461"/>
    </location>
</feature>
<feature type="transmembrane region" description="Helical" evidence="9">
    <location>
        <begin position="354"/>
        <end position="377"/>
    </location>
</feature>
<dbReference type="RefSeq" id="WP_072865882.1">
    <property type="nucleotide sequence ID" value="NZ_FQUI01000045.1"/>
</dbReference>